<reference evidence="1" key="1">
    <citation type="journal article" date="2021" name="Nat. Commun.">
        <title>Genetic determinants of endophytism in the Arabidopsis root mycobiome.</title>
        <authorList>
            <person name="Mesny F."/>
            <person name="Miyauchi S."/>
            <person name="Thiergart T."/>
            <person name="Pickel B."/>
            <person name="Atanasova L."/>
            <person name="Karlsson M."/>
            <person name="Huettel B."/>
            <person name="Barry K.W."/>
            <person name="Haridas S."/>
            <person name="Chen C."/>
            <person name="Bauer D."/>
            <person name="Andreopoulos W."/>
            <person name="Pangilinan J."/>
            <person name="LaButti K."/>
            <person name="Riley R."/>
            <person name="Lipzen A."/>
            <person name="Clum A."/>
            <person name="Drula E."/>
            <person name="Henrissat B."/>
            <person name="Kohler A."/>
            <person name="Grigoriev I.V."/>
            <person name="Martin F.M."/>
            <person name="Hacquard S."/>
        </authorList>
    </citation>
    <scope>NUCLEOTIDE SEQUENCE</scope>
    <source>
        <strain evidence="1">MPI-CAGE-AT-0023</strain>
    </source>
</reference>
<organism evidence="1 2">
    <name type="scientific">Fusarium redolens</name>
    <dbReference type="NCBI Taxonomy" id="48865"/>
    <lineage>
        <taxon>Eukaryota</taxon>
        <taxon>Fungi</taxon>
        <taxon>Dikarya</taxon>
        <taxon>Ascomycota</taxon>
        <taxon>Pezizomycotina</taxon>
        <taxon>Sordariomycetes</taxon>
        <taxon>Hypocreomycetidae</taxon>
        <taxon>Hypocreales</taxon>
        <taxon>Nectriaceae</taxon>
        <taxon>Fusarium</taxon>
        <taxon>Fusarium redolens species complex</taxon>
    </lineage>
</organism>
<sequence length="149" mass="16997">MEKSPKKEEAPKSGQAIIKAYVHHHLWTKYATSKGVEKAIKKSFKAYASPKDSQWSKYTNKPTGNLLITYHAVSNLDNVRDLVVKKFKPMNPFTPNHWRLSMAFVQWLKAINPIVLQDLPNLSGDTLDEAWEHMMAQWVIISTQAGCSE</sequence>
<dbReference type="OrthoDB" id="5030065at2759"/>
<dbReference type="RefSeq" id="XP_046057609.1">
    <property type="nucleotide sequence ID" value="XM_046189464.1"/>
</dbReference>
<proteinExistence type="predicted"/>
<dbReference type="EMBL" id="JAGMUX010000001">
    <property type="protein sequence ID" value="KAH7270841.1"/>
    <property type="molecule type" value="Genomic_DNA"/>
</dbReference>
<evidence type="ECO:0000313" key="2">
    <source>
        <dbReference type="Proteomes" id="UP000720189"/>
    </source>
</evidence>
<gene>
    <name evidence="1" type="ORF">BKA55DRAFT_533425</name>
</gene>
<dbReference type="Proteomes" id="UP000720189">
    <property type="component" value="Unassembled WGS sequence"/>
</dbReference>
<protein>
    <submittedName>
        <fullName evidence="1">Uncharacterized protein</fullName>
    </submittedName>
</protein>
<dbReference type="GeneID" id="70219418"/>
<comment type="caution">
    <text evidence="1">The sequence shown here is derived from an EMBL/GenBank/DDBJ whole genome shotgun (WGS) entry which is preliminary data.</text>
</comment>
<name>A0A9P9KYF2_FUSRE</name>
<keyword evidence="2" id="KW-1185">Reference proteome</keyword>
<dbReference type="AlphaFoldDB" id="A0A9P9KYF2"/>
<accession>A0A9P9KYF2</accession>
<evidence type="ECO:0000313" key="1">
    <source>
        <dbReference type="EMBL" id="KAH7270841.1"/>
    </source>
</evidence>